<dbReference type="InterPro" id="IPR001613">
    <property type="entry name" value="Flavin_amine_oxidase"/>
</dbReference>
<evidence type="ECO:0000256" key="2">
    <source>
        <dbReference type="ARBA" id="ARBA00023002"/>
    </source>
</evidence>
<dbReference type="InterPro" id="IPR036188">
    <property type="entry name" value="FAD/NAD-bd_sf"/>
</dbReference>
<dbReference type="HOGENOM" id="CLU_022687_2_0_11"/>
<dbReference type="SUPFAM" id="SSF51905">
    <property type="entry name" value="FAD/NAD(P)-binding domain"/>
    <property type="match status" value="1"/>
</dbReference>
<dbReference type="NCBIfam" id="TIGR03467">
    <property type="entry name" value="HpnE"/>
    <property type="match status" value="1"/>
</dbReference>
<organism evidence="5 6">
    <name type="scientific">Saccharomonospora cyanea NA-134</name>
    <dbReference type="NCBI Taxonomy" id="882082"/>
    <lineage>
        <taxon>Bacteria</taxon>
        <taxon>Bacillati</taxon>
        <taxon>Actinomycetota</taxon>
        <taxon>Actinomycetes</taxon>
        <taxon>Pseudonocardiales</taxon>
        <taxon>Pseudonocardiaceae</taxon>
        <taxon>Saccharomonospora</taxon>
    </lineage>
</organism>
<protein>
    <submittedName>
        <fullName evidence="5">Squalene-associated FAD-dependent desaturase</fullName>
    </submittedName>
</protein>
<name>H5XKT8_9PSEU</name>
<dbReference type="EMBL" id="CM001440">
    <property type="protein sequence ID" value="EHR61933.1"/>
    <property type="molecule type" value="Genomic_DNA"/>
</dbReference>
<dbReference type="Proteomes" id="UP000002791">
    <property type="component" value="Chromosome"/>
</dbReference>
<dbReference type="STRING" id="882082.SaccyDRAFT_3094"/>
<dbReference type="RefSeq" id="WP_005457356.1">
    <property type="nucleotide sequence ID" value="NZ_CM001440.1"/>
</dbReference>
<feature type="binding site" evidence="3">
    <location>
        <position position="251"/>
    </location>
    <ligand>
        <name>FAD</name>
        <dbReference type="ChEBI" id="CHEBI:57692"/>
    </ligand>
</feature>
<dbReference type="OrthoDB" id="7849608at2"/>
<evidence type="ECO:0000313" key="5">
    <source>
        <dbReference type="EMBL" id="EHR61933.1"/>
    </source>
</evidence>
<dbReference type="PANTHER" id="PTHR42923">
    <property type="entry name" value="PROTOPORPHYRINOGEN OXIDASE"/>
    <property type="match status" value="1"/>
</dbReference>
<proteinExistence type="predicted"/>
<evidence type="ECO:0000256" key="3">
    <source>
        <dbReference type="PIRSR" id="PIRSR601613-1"/>
    </source>
</evidence>
<evidence type="ECO:0000256" key="1">
    <source>
        <dbReference type="ARBA" id="ARBA00001974"/>
    </source>
</evidence>
<sequence>MTAPCVQPRARGSGRKDVRVVVVGSGLAGLTAACDLADAGIAVTVLEARSRLGGATFSFQRDGLTVDNGQHVTLRCCTAYRALLERLGSSEGLETQERFRVPVLAPGGRFTELRRTDARAPLHLAPAIARYSALSPLDRFRVLRAAVALRSLDPDDTALDAHSFGDWLAQHGQNDATRDRLWNLITVAALNGDVSQVSLASAAMVFRTALLTSSDGADIGIPRWPLEDLHVRPAEKYLLERDGQVRTHSPVRGITPVRERFLVRMDDEVLDADAVVLAVPPETAMRVAPGRAGLQRWRLAGLGAVPIVNVHVVYERPVTELPFAAAVGSPAQWVFDRTAAAGLTSGQYLAVSLSAAETWLTTPASALRDVFLAELGRLFPAAATTPCSRFFVTRQRRATFRQGPGSNSLRAAQRTALPGLVLAGSWTATGWPDTMEGAVRSGHRAADLVTAHLAGGVSG</sequence>
<dbReference type="InterPro" id="IPR050464">
    <property type="entry name" value="Zeta_carotene_desat/Oxidored"/>
</dbReference>
<feature type="domain" description="Amine oxidase" evidence="4">
    <location>
        <begin position="27"/>
        <end position="449"/>
    </location>
</feature>
<dbReference type="GO" id="GO:0016491">
    <property type="term" value="F:oxidoreductase activity"/>
    <property type="evidence" value="ECO:0007669"/>
    <property type="project" value="UniProtKB-KW"/>
</dbReference>
<evidence type="ECO:0000259" key="4">
    <source>
        <dbReference type="Pfam" id="PF01593"/>
    </source>
</evidence>
<dbReference type="Gene3D" id="3.50.50.60">
    <property type="entry name" value="FAD/NAD(P)-binding domain"/>
    <property type="match status" value="1"/>
</dbReference>
<feature type="binding site" evidence="3">
    <location>
        <begin position="47"/>
        <end position="48"/>
    </location>
    <ligand>
        <name>FAD</name>
        <dbReference type="ChEBI" id="CHEBI:57692"/>
    </ligand>
</feature>
<dbReference type="PRINTS" id="PR00757">
    <property type="entry name" value="AMINEOXDASEF"/>
</dbReference>
<reference evidence="5 6" key="1">
    <citation type="submission" date="2011-11" db="EMBL/GenBank/DDBJ databases">
        <title>The Noncontiguous Finished sequence of Saccharomonospora cyanea NA-134.</title>
        <authorList>
            <consortium name="US DOE Joint Genome Institute"/>
            <person name="Lucas S."/>
            <person name="Han J."/>
            <person name="Lapidus A."/>
            <person name="Cheng J.-F."/>
            <person name="Goodwin L."/>
            <person name="Pitluck S."/>
            <person name="Peters L."/>
            <person name="Ovchinnikova G."/>
            <person name="Lu M."/>
            <person name="Detter J.C."/>
            <person name="Han C."/>
            <person name="Tapia R."/>
            <person name="Land M."/>
            <person name="Hauser L."/>
            <person name="Kyrpides N."/>
            <person name="Ivanova N."/>
            <person name="Pagani I."/>
            <person name="Brambilla E.-M."/>
            <person name="Klenk H.-P."/>
            <person name="Woyke T."/>
        </authorList>
    </citation>
    <scope>NUCLEOTIDE SEQUENCE [LARGE SCALE GENOMIC DNA]</scope>
    <source>
        <strain evidence="5 6">NA-134</strain>
    </source>
</reference>
<dbReference type="InterPro" id="IPR002937">
    <property type="entry name" value="Amino_oxidase"/>
</dbReference>
<dbReference type="Pfam" id="PF01593">
    <property type="entry name" value="Amino_oxidase"/>
    <property type="match status" value="1"/>
</dbReference>
<gene>
    <name evidence="5" type="ORF">SaccyDRAFT_3094</name>
</gene>
<dbReference type="AlphaFoldDB" id="H5XKT8"/>
<dbReference type="PANTHER" id="PTHR42923:SF47">
    <property type="entry name" value="BLR3003 PROTEIN"/>
    <property type="match status" value="1"/>
</dbReference>
<comment type="cofactor">
    <cofactor evidence="1">
        <name>FAD</name>
        <dbReference type="ChEBI" id="CHEBI:57692"/>
    </cofactor>
</comment>
<keyword evidence="2" id="KW-0560">Oxidoreductase</keyword>
<dbReference type="InterPro" id="IPR017830">
    <property type="entry name" value="SQase_HpnE"/>
</dbReference>
<keyword evidence="6" id="KW-1185">Reference proteome</keyword>
<accession>H5XKT8</accession>
<dbReference type="eggNOG" id="COG1232">
    <property type="taxonomic scope" value="Bacteria"/>
</dbReference>
<evidence type="ECO:0000313" key="6">
    <source>
        <dbReference type="Proteomes" id="UP000002791"/>
    </source>
</evidence>